<comment type="cofactor">
    <cofactor evidence="1">
        <name>Zn(2+)</name>
        <dbReference type="ChEBI" id="CHEBI:29105"/>
    </cofactor>
</comment>
<dbReference type="EMBL" id="VWPJ01000033">
    <property type="protein sequence ID" value="KAA5603730.1"/>
    <property type="molecule type" value="Genomic_DNA"/>
</dbReference>
<keyword evidence="3" id="KW-0645">Protease</keyword>
<reference evidence="11 12" key="1">
    <citation type="submission" date="2019-09" db="EMBL/GenBank/DDBJ databases">
        <title>Genome sequence of Roseospira marina, one of the more divergent members of the non-sulfur purple photosynthetic bacterial family, the Rhodospirillaceae.</title>
        <authorList>
            <person name="Meyer T."/>
            <person name="Kyndt J."/>
        </authorList>
    </citation>
    <scope>NUCLEOTIDE SEQUENCE [LARGE SCALE GENOMIC DNA]</scope>
    <source>
        <strain evidence="11 12">DSM 15113</strain>
    </source>
</reference>
<comment type="caution">
    <text evidence="11">The sequence shown here is derived from an EMBL/GenBank/DDBJ whole genome shotgun (WGS) entry which is preliminary data.</text>
</comment>
<dbReference type="PANTHER" id="PTHR21666:SF288">
    <property type="entry name" value="CELL DIVISION PROTEIN YTFB"/>
    <property type="match status" value="1"/>
</dbReference>
<dbReference type="Proteomes" id="UP000324065">
    <property type="component" value="Unassembled WGS sequence"/>
</dbReference>
<evidence type="ECO:0000313" key="12">
    <source>
        <dbReference type="Proteomes" id="UP000324065"/>
    </source>
</evidence>
<evidence type="ECO:0000313" key="11">
    <source>
        <dbReference type="EMBL" id="KAA5603730.1"/>
    </source>
</evidence>
<dbReference type="AlphaFoldDB" id="A0A5M6I659"/>
<dbReference type="InterPro" id="IPR045834">
    <property type="entry name" value="Csd3_N2"/>
</dbReference>
<dbReference type="OrthoDB" id="9805070at2"/>
<gene>
    <name evidence="11" type="ORF">F1188_19520</name>
</gene>
<dbReference type="CDD" id="cd12797">
    <property type="entry name" value="M23_peptidase"/>
    <property type="match status" value="1"/>
</dbReference>
<evidence type="ECO:0000256" key="6">
    <source>
        <dbReference type="ARBA" id="ARBA00022833"/>
    </source>
</evidence>
<evidence type="ECO:0000256" key="2">
    <source>
        <dbReference type="ARBA" id="ARBA00004196"/>
    </source>
</evidence>
<name>A0A5M6I659_9PROT</name>
<evidence type="ECO:0000256" key="7">
    <source>
        <dbReference type="ARBA" id="ARBA00023049"/>
    </source>
</evidence>
<evidence type="ECO:0000256" key="4">
    <source>
        <dbReference type="ARBA" id="ARBA00022723"/>
    </source>
</evidence>
<proteinExistence type="predicted"/>
<keyword evidence="6" id="KW-0862">Zinc</keyword>
<dbReference type="GO" id="GO:0004222">
    <property type="term" value="F:metalloendopeptidase activity"/>
    <property type="evidence" value="ECO:0007669"/>
    <property type="project" value="TreeGrafter"/>
</dbReference>
<dbReference type="Pfam" id="PF19425">
    <property type="entry name" value="Csd3_N2"/>
    <property type="match status" value="1"/>
</dbReference>
<evidence type="ECO:0000259" key="10">
    <source>
        <dbReference type="Pfam" id="PF19425"/>
    </source>
</evidence>
<keyword evidence="4" id="KW-0479">Metal-binding</keyword>
<dbReference type="InterPro" id="IPR016047">
    <property type="entry name" value="M23ase_b-sheet_dom"/>
</dbReference>
<dbReference type="RefSeq" id="WP_150064129.1">
    <property type="nucleotide sequence ID" value="NZ_JACHII010000032.1"/>
</dbReference>
<accession>A0A5M6I659</accession>
<dbReference type="Gene3D" id="2.70.70.10">
    <property type="entry name" value="Glucose Permease (Domain IIA)"/>
    <property type="match status" value="1"/>
</dbReference>
<sequence>MRSPLVARHHDHVNQKPTLTVAPTAPGGTGSRLGRLAIATMAGLLTAGLLATAPDARATEGGHTGADIAVVAALDGAPVPLPASKPIPASAVLTTADGVIPLPPPVPPQRLGAATITTAALITDTRSTPALPTPAPARSTANGAPDEAVDVRTPAPVEIAARVDKGDTLMGLLIDAGVDRISAHNAIQAMEDVYDPRHMRPGYVVNIRFAEPDEDALQFLGFDFEPTTGTRVSVIPKDDTDTGFAAQEVQEALVGEVVRFGGPITLSLYQAAIDAGVSEHALADMIHVLSYDVDFQRDIQKDDTFEVMYERFSTADGRYVRDGEVQFVALTNAGRRITAYAYEHDDGVVDYFDEAGRGVRKPLMRTPIDGARISSSFGMRRHPILGYSKMHTGVDFAAPTGTPIYAAGDGVVHYAGRKGGYGKYVQVRHNAEFSTAYAHMSRIEVENGQRVKQGDIIGRVGATGRVTGPHLHYEIIRGGQKVNPLDVRFPPAIALAGADLRRFQAHRAEVDRLYASLRASTEIASTGVPSP</sequence>
<dbReference type="PANTHER" id="PTHR21666">
    <property type="entry name" value="PEPTIDASE-RELATED"/>
    <property type="match status" value="1"/>
</dbReference>
<dbReference type="InterPro" id="IPR011055">
    <property type="entry name" value="Dup_hybrid_motif"/>
</dbReference>
<evidence type="ECO:0000256" key="1">
    <source>
        <dbReference type="ARBA" id="ARBA00001947"/>
    </source>
</evidence>
<evidence type="ECO:0000259" key="9">
    <source>
        <dbReference type="Pfam" id="PF01551"/>
    </source>
</evidence>
<dbReference type="GO" id="GO:0006508">
    <property type="term" value="P:proteolysis"/>
    <property type="evidence" value="ECO:0007669"/>
    <property type="project" value="UniProtKB-KW"/>
</dbReference>
<dbReference type="FunFam" id="2.70.70.10:FF:000006">
    <property type="entry name" value="M23 family peptidase"/>
    <property type="match status" value="1"/>
</dbReference>
<comment type="subcellular location">
    <subcellularLocation>
        <location evidence="2">Cell envelope</location>
    </subcellularLocation>
</comment>
<dbReference type="SUPFAM" id="SSF51261">
    <property type="entry name" value="Duplicated hybrid motif"/>
    <property type="match status" value="1"/>
</dbReference>
<dbReference type="GO" id="GO:0030313">
    <property type="term" value="C:cell envelope"/>
    <property type="evidence" value="ECO:0007669"/>
    <property type="project" value="UniProtKB-SubCell"/>
</dbReference>
<evidence type="ECO:0000256" key="3">
    <source>
        <dbReference type="ARBA" id="ARBA00022670"/>
    </source>
</evidence>
<protein>
    <submittedName>
        <fullName evidence="11">Peptidoglycan DD-metalloendopeptidase family protein</fullName>
    </submittedName>
</protein>
<evidence type="ECO:0000256" key="5">
    <source>
        <dbReference type="ARBA" id="ARBA00022801"/>
    </source>
</evidence>
<dbReference type="Pfam" id="PF01551">
    <property type="entry name" value="Peptidase_M23"/>
    <property type="match status" value="1"/>
</dbReference>
<feature type="domain" description="Csd3-like second N-terminal" evidence="10">
    <location>
        <begin position="261"/>
        <end position="377"/>
    </location>
</feature>
<dbReference type="Gene3D" id="3.10.450.350">
    <property type="match status" value="2"/>
</dbReference>
<organism evidence="11 12">
    <name type="scientific">Roseospira marina</name>
    <dbReference type="NCBI Taxonomy" id="140057"/>
    <lineage>
        <taxon>Bacteria</taxon>
        <taxon>Pseudomonadati</taxon>
        <taxon>Pseudomonadota</taxon>
        <taxon>Alphaproteobacteria</taxon>
        <taxon>Rhodospirillales</taxon>
        <taxon>Rhodospirillaceae</taxon>
        <taxon>Roseospira</taxon>
    </lineage>
</organism>
<dbReference type="InterPro" id="IPR050570">
    <property type="entry name" value="Cell_wall_metabolism_enzyme"/>
</dbReference>
<feature type="domain" description="M23ase beta-sheet core" evidence="9">
    <location>
        <begin position="389"/>
        <end position="484"/>
    </location>
</feature>
<dbReference type="GO" id="GO:0046872">
    <property type="term" value="F:metal ion binding"/>
    <property type="evidence" value="ECO:0007669"/>
    <property type="project" value="UniProtKB-KW"/>
</dbReference>
<evidence type="ECO:0000256" key="8">
    <source>
        <dbReference type="SAM" id="MobiDB-lite"/>
    </source>
</evidence>
<feature type="region of interest" description="Disordered" evidence="8">
    <location>
        <begin position="126"/>
        <end position="148"/>
    </location>
</feature>
<feature type="region of interest" description="Disordered" evidence="8">
    <location>
        <begin position="1"/>
        <end position="27"/>
    </location>
</feature>
<keyword evidence="12" id="KW-1185">Reference proteome</keyword>
<keyword evidence="5" id="KW-0378">Hydrolase</keyword>
<keyword evidence="7" id="KW-0482">Metalloprotease</keyword>